<evidence type="ECO:0000313" key="1">
    <source>
        <dbReference type="EMBL" id="SVB34898.1"/>
    </source>
</evidence>
<dbReference type="AlphaFoldDB" id="A0A382D8W7"/>
<sequence>MLNKTRKLITGTVLSLSAAVLLLLFSSTQVGAAGNDSDTVADLANDATLAAGTAAAGKRLAAGIDDVVLDSAAGVIILGAVNTTDAFTIIDNTNGALAIAITASSNAGTHLVTIAGDVDITGA</sequence>
<name>A0A382D8W7_9ZZZZ</name>
<gene>
    <name evidence="1" type="ORF">METZ01_LOCUS187752</name>
</gene>
<feature type="non-terminal residue" evidence="1">
    <location>
        <position position="1"/>
    </location>
</feature>
<dbReference type="EMBL" id="UINC01038215">
    <property type="protein sequence ID" value="SVB34898.1"/>
    <property type="molecule type" value="Genomic_DNA"/>
</dbReference>
<accession>A0A382D8W7</accession>
<organism evidence="1">
    <name type="scientific">marine metagenome</name>
    <dbReference type="NCBI Taxonomy" id="408172"/>
    <lineage>
        <taxon>unclassified sequences</taxon>
        <taxon>metagenomes</taxon>
        <taxon>ecological metagenomes</taxon>
    </lineage>
</organism>
<reference evidence="1" key="1">
    <citation type="submission" date="2018-05" db="EMBL/GenBank/DDBJ databases">
        <authorList>
            <person name="Lanie J.A."/>
            <person name="Ng W.-L."/>
            <person name="Kazmierczak K.M."/>
            <person name="Andrzejewski T.M."/>
            <person name="Davidsen T.M."/>
            <person name="Wayne K.J."/>
            <person name="Tettelin H."/>
            <person name="Glass J.I."/>
            <person name="Rusch D."/>
            <person name="Podicherti R."/>
            <person name="Tsui H.-C.T."/>
            <person name="Winkler M.E."/>
        </authorList>
    </citation>
    <scope>NUCLEOTIDE SEQUENCE</scope>
</reference>
<proteinExistence type="predicted"/>
<protein>
    <submittedName>
        <fullName evidence="1">Uncharacterized protein</fullName>
    </submittedName>
</protein>
<feature type="non-terminal residue" evidence="1">
    <location>
        <position position="123"/>
    </location>
</feature>